<dbReference type="Proteomes" id="UP001221142">
    <property type="component" value="Unassembled WGS sequence"/>
</dbReference>
<dbReference type="AlphaFoldDB" id="A0AAD7CAL3"/>
<name>A0AAD7CAL3_9AGAR</name>
<comment type="caution">
    <text evidence="2">The sequence shown here is derived from an EMBL/GenBank/DDBJ whole genome shotgun (WGS) entry which is preliminary data.</text>
</comment>
<feature type="compositionally biased region" description="Low complexity" evidence="1">
    <location>
        <begin position="91"/>
        <end position="101"/>
    </location>
</feature>
<feature type="compositionally biased region" description="Polar residues" evidence="1">
    <location>
        <begin position="178"/>
        <end position="188"/>
    </location>
</feature>
<organism evidence="2 3">
    <name type="scientific">Roridomyces roridus</name>
    <dbReference type="NCBI Taxonomy" id="1738132"/>
    <lineage>
        <taxon>Eukaryota</taxon>
        <taxon>Fungi</taxon>
        <taxon>Dikarya</taxon>
        <taxon>Basidiomycota</taxon>
        <taxon>Agaricomycotina</taxon>
        <taxon>Agaricomycetes</taxon>
        <taxon>Agaricomycetidae</taxon>
        <taxon>Agaricales</taxon>
        <taxon>Marasmiineae</taxon>
        <taxon>Mycenaceae</taxon>
        <taxon>Roridomyces</taxon>
    </lineage>
</organism>
<evidence type="ECO:0000313" key="2">
    <source>
        <dbReference type="EMBL" id="KAJ7643897.1"/>
    </source>
</evidence>
<evidence type="ECO:0000313" key="3">
    <source>
        <dbReference type="Proteomes" id="UP001221142"/>
    </source>
</evidence>
<feature type="region of interest" description="Disordered" evidence="1">
    <location>
        <begin position="159"/>
        <end position="193"/>
    </location>
</feature>
<accession>A0AAD7CAL3</accession>
<reference evidence="2" key="1">
    <citation type="submission" date="2023-03" db="EMBL/GenBank/DDBJ databases">
        <title>Massive genome expansion in bonnet fungi (Mycena s.s.) driven by repeated elements and novel gene families across ecological guilds.</title>
        <authorList>
            <consortium name="Lawrence Berkeley National Laboratory"/>
            <person name="Harder C.B."/>
            <person name="Miyauchi S."/>
            <person name="Viragh M."/>
            <person name="Kuo A."/>
            <person name="Thoen E."/>
            <person name="Andreopoulos B."/>
            <person name="Lu D."/>
            <person name="Skrede I."/>
            <person name="Drula E."/>
            <person name="Henrissat B."/>
            <person name="Morin E."/>
            <person name="Kohler A."/>
            <person name="Barry K."/>
            <person name="LaButti K."/>
            <person name="Morin E."/>
            <person name="Salamov A."/>
            <person name="Lipzen A."/>
            <person name="Mereny Z."/>
            <person name="Hegedus B."/>
            <person name="Baldrian P."/>
            <person name="Stursova M."/>
            <person name="Weitz H."/>
            <person name="Taylor A."/>
            <person name="Grigoriev I.V."/>
            <person name="Nagy L.G."/>
            <person name="Martin F."/>
            <person name="Kauserud H."/>
        </authorList>
    </citation>
    <scope>NUCLEOTIDE SEQUENCE</scope>
    <source>
        <strain evidence="2">9284</strain>
    </source>
</reference>
<gene>
    <name evidence="2" type="ORF">FB45DRAFT_999195</name>
</gene>
<feature type="compositionally biased region" description="Basic and acidic residues" evidence="1">
    <location>
        <begin position="482"/>
        <end position="491"/>
    </location>
</feature>
<evidence type="ECO:0000256" key="1">
    <source>
        <dbReference type="SAM" id="MobiDB-lite"/>
    </source>
</evidence>
<keyword evidence="3" id="KW-1185">Reference proteome</keyword>
<feature type="region of interest" description="Disordered" evidence="1">
    <location>
        <begin position="90"/>
        <end position="119"/>
    </location>
</feature>
<sequence length="491" mass="52713">MLLLLQAIRTALTVLFLQGTLHILQQTGTTVYLQHQAMGAAQHLNIALAVYTASTDPQSVPFSFARPSSSFAPPVEFEIPHVEELEPIYDSSPSESAAVESEIPHEVPDSSPPESAEDASLDLAGLAEALVSRFGDQLHEVLLIQRELLARGISAHPVVSTFEPDPSPDVPPSETVQEEGTGQPTAGSDQLPPRPGYDLPFLAFVAVVSAVLTIASQPLFLHFQQWYRGAPDAAEAPPAAPPPRLCLELERETNGVLDVAMHQADTRNCVDSNTQITIRMAPSTVSDDRGPVAESSAAALRRQAAEAGPSSGGRGNVDVQAVAFAALQALLDGWSALTQLERSGALCVLLERAHPCVQTAFQDGAAGLAVITLIDPVKAEAAMLAYQQLLELWPGLSSADQTVHLTALLLRGPGGEPSAPLEIEVIMEEEQDTTQARPVPMTRQPLRALNIGARERHQDGDQQEEEEENRQPRVDKGKRRAHDPDVDKTLD</sequence>
<proteinExistence type="predicted"/>
<protein>
    <submittedName>
        <fullName evidence="2">Uncharacterized protein</fullName>
    </submittedName>
</protein>
<dbReference type="EMBL" id="JARKIF010000003">
    <property type="protein sequence ID" value="KAJ7643897.1"/>
    <property type="molecule type" value="Genomic_DNA"/>
</dbReference>
<feature type="region of interest" description="Disordered" evidence="1">
    <location>
        <begin position="430"/>
        <end position="491"/>
    </location>
</feature>